<organism evidence="1 2">
    <name type="scientific">Paracidovorax valerianellae</name>
    <dbReference type="NCBI Taxonomy" id="187868"/>
    <lineage>
        <taxon>Bacteria</taxon>
        <taxon>Pseudomonadati</taxon>
        <taxon>Pseudomonadota</taxon>
        <taxon>Betaproteobacteria</taxon>
        <taxon>Burkholderiales</taxon>
        <taxon>Comamonadaceae</taxon>
        <taxon>Paracidovorax</taxon>
    </lineage>
</organism>
<evidence type="ECO:0000313" key="1">
    <source>
        <dbReference type="EMBL" id="SDE20967.1"/>
    </source>
</evidence>
<accession>A0A1G7B2A0</accession>
<name>A0A1G7B2A0_9BURK</name>
<keyword evidence="2" id="KW-1185">Reference proteome</keyword>
<dbReference type="STRING" id="187868.SAMN05192589_113143"/>
<dbReference type="Proteomes" id="UP000198781">
    <property type="component" value="Unassembled WGS sequence"/>
</dbReference>
<evidence type="ECO:0008006" key="3">
    <source>
        <dbReference type="Google" id="ProtNLM"/>
    </source>
</evidence>
<dbReference type="EMBL" id="FMZC01000013">
    <property type="protein sequence ID" value="SDE20967.1"/>
    <property type="molecule type" value="Genomic_DNA"/>
</dbReference>
<dbReference type="RefSeq" id="WP_139160444.1">
    <property type="nucleotide sequence ID" value="NZ_FMZC01000013.1"/>
</dbReference>
<sequence>MNAIPSSPSPEAATRAQTDFLSQLALHIGVPVDSGFSLIAPHVVKGPAGLACRFHLHAERAAVLPEVLLPMAAQELAGAEVLKLLTLQAAILKEFGGYLGASAEGLLQLSSLSWIESPQDAATAMDMLNSLGVRVLQALVDEAVPASAPASA</sequence>
<gene>
    <name evidence="1" type="ORF">SAMN05192589_113143</name>
</gene>
<dbReference type="AlphaFoldDB" id="A0A1G7B2A0"/>
<evidence type="ECO:0000313" key="2">
    <source>
        <dbReference type="Proteomes" id="UP000198781"/>
    </source>
</evidence>
<proteinExistence type="predicted"/>
<protein>
    <recommendedName>
        <fullName evidence="3">Tir chaperone protein (CesT) family protein</fullName>
    </recommendedName>
</protein>
<reference evidence="1 2" key="1">
    <citation type="submission" date="2016-10" db="EMBL/GenBank/DDBJ databases">
        <authorList>
            <person name="de Groot N.N."/>
        </authorList>
    </citation>
    <scope>NUCLEOTIDE SEQUENCE [LARGE SCALE GENOMIC DNA]</scope>
    <source>
        <strain evidence="1 2">DSM 16619</strain>
    </source>
</reference>
<dbReference type="OrthoDB" id="9151411at2"/>